<dbReference type="Proteomes" id="UP000276133">
    <property type="component" value="Unassembled WGS sequence"/>
</dbReference>
<reference evidence="1 2" key="1">
    <citation type="journal article" date="2018" name="Sci. Rep.">
        <title>Genomic signatures of local adaptation to the degree of environmental predictability in rotifers.</title>
        <authorList>
            <person name="Franch-Gras L."/>
            <person name="Hahn C."/>
            <person name="Garcia-Roger E.M."/>
            <person name="Carmona M.J."/>
            <person name="Serra M."/>
            <person name="Gomez A."/>
        </authorList>
    </citation>
    <scope>NUCLEOTIDE SEQUENCE [LARGE SCALE GENOMIC DNA]</scope>
    <source>
        <strain evidence="1">HYR1</strain>
    </source>
</reference>
<dbReference type="EMBL" id="REGN01005982">
    <property type="protein sequence ID" value="RNA11331.1"/>
    <property type="molecule type" value="Genomic_DNA"/>
</dbReference>
<protein>
    <submittedName>
        <fullName evidence="1">Uncharacterized protein</fullName>
    </submittedName>
</protein>
<organism evidence="1 2">
    <name type="scientific">Brachionus plicatilis</name>
    <name type="common">Marine rotifer</name>
    <name type="synonym">Brachionus muelleri</name>
    <dbReference type="NCBI Taxonomy" id="10195"/>
    <lineage>
        <taxon>Eukaryota</taxon>
        <taxon>Metazoa</taxon>
        <taxon>Spiralia</taxon>
        <taxon>Gnathifera</taxon>
        <taxon>Rotifera</taxon>
        <taxon>Eurotatoria</taxon>
        <taxon>Monogononta</taxon>
        <taxon>Pseudotrocha</taxon>
        <taxon>Ploima</taxon>
        <taxon>Brachionidae</taxon>
        <taxon>Brachionus</taxon>
    </lineage>
</organism>
<proteinExistence type="predicted"/>
<sequence length="103" mass="11639">MCARACASCDPSYSQIVDRIPRIHTETAFHLATTKINRGYYGRHNNCLERQKDHVAAKKTAWNGKRIMWPPKKLPGTGKIYVAVIMTVTMTLKSSNFQSKGLK</sequence>
<evidence type="ECO:0000313" key="1">
    <source>
        <dbReference type="EMBL" id="RNA11331.1"/>
    </source>
</evidence>
<accession>A0A3M7QJY9</accession>
<dbReference type="AlphaFoldDB" id="A0A3M7QJY9"/>
<name>A0A3M7QJY9_BRAPC</name>
<gene>
    <name evidence="1" type="ORF">BpHYR1_029050</name>
</gene>
<keyword evidence="2" id="KW-1185">Reference proteome</keyword>
<evidence type="ECO:0000313" key="2">
    <source>
        <dbReference type="Proteomes" id="UP000276133"/>
    </source>
</evidence>
<comment type="caution">
    <text evidence="1">The sequence shown here is derived from an EMBL/GenBank/DDBJ whole genome shotgun (WGS) entry which is preliminary data.</text>
</comment>